<proteinExistence type="predicted"/>
<sequence>MSDQSVRIRLAELIVDALEVGTGKHERDVIHDLFSLFGIDFTALERGNSRHGTARLRAVASADLAAAAPTAEDLLNAVLQCGGRFVAMLEEIYQRLDRHTASTNANEEIRLRRAGVREDLFTVSPAFIEQVRRTIERLATIQIGRLDVEAIGRFLGGDGGEYYGVWPPGTENRFANALLTLRRVEAGLTDLRFTPAERREAAMALDRATRAAEQVIAAAERLIRSHLLGLDLAGVDAPDGDTDSDDRSSRLEQRFSDERRFYQETGMIGAWLGTARFNGVEPGFLGLNRRLETVWLAPPAGPRSRTDLGTLACFVAQWRGGHWSDRSSNLFGIVTSSTERLTAWLADLTEHCGTAASWLADRVLPPQSTVSARETVEILEDFLNLPMWRQRSLIYEIWVLCATLEACERAGWETSLLGLKETGKVWELPAHGADRPVALLSREAPEERIFLEVWREPRRATASGELTPDVTVSTPRPYVRDLVVVEAKDRVRMTARRRRNAPPGGDDHSRALPVAERYAAALRPAVTWVVNHCDYRDPVDPAEEFGTAWSHIRLAACFRPGEIPDAFHATVLAAIAPPVVAPPETDAEDGPEEAARGGLLLVLDMTYSMRRRRDWLFTALTVAPLAERFSVFRAVVYSDHGADEPFLVRTLGPYPALGALLEVVAELPDGDGGDWAEALEDALQRCRELVAEAGPQTVLILTDASPHSSDECPYRIDAATEAAALAAAGCQLLAAGDWLPADAWPWAPEDLLIAPLSVLLADPA</sequence>
<keyword evidence="2" id="KW-1185">Reference proteome</keyword>
<dbReference type="RefSeq" id="WP_155353431.1">
    <property type="nucleotide sequence ID" value="NZ_BAAAHL010000041.1"/>
</dbReference>
<dbReference type="InterPro" id="IPR036465">
    <property type="entry name" value="vWFA_dom_sf"/>
</dbReference>
<reference evidence="1 2" key="1">
    <citation type="submission" date="2019-10" db="EMBL/GenBank/DDBJ databases">
        <title>Whole genome shotgun sequence of Acrocarpospora macrocephala NBRC 16266.</title>
        <authorList>
            <person name="Ichikawa N."/>
            <person name="Kimura A."/>
            <person name="Kitahashi Y."/>
            <person name="Komaki H."/>
            <person name="Oguchi A."/>
        </authorList>
    </citation>
    <scope>NUCLEOTIDE SEQUENCE [LARGE SCALE GENOMIC DNA]</scope>
    <source>
        <strain evidence="1 2">NBRC 16266</strain>
    </source>
</reference>
<evidence type="ECO:0000313" key="1">
    <source>
        <dbReference type="EMBL" id="GES07754.1"/>
    </source>
</evidence>
<protein>
    <recommendedName>
        <fullName evidence="3">VWFA domain-containing protein</fullName>
    </recommendedName>
</protein>
<dbReference type="AlphaFoldDB" id="A0A5M3WFK3"/>
<comment type="caution">
    <text evidence="1">The sequence shown here is derived from an EMBL/GenBank/DDBJ whole genome shotgun (WGS) entry which is preliminary data.</text>
</comment>
<name>A0A5M3WFK3_9ACTN</name>
<gene>
    <name evidence="1" type="ORF">Amac_013490</name>
</gene>
<accession>A0A5M3WFK3</accession>
<dbReference type="Proteomes" id="UP000331127">
    <property type="component" value="Unassembled WGS sequence"/>
</dbReference>
<dbReference type="OrthoDB" id="5177424at2"/>
<evidence type="ECO:0000313" key="2">
    <source>
        <dbReference type="Proteomes" id="UP000331127"/>
    </source>
</evidence>
<dbReference type="SUPFAM" id="SSF53300">
    <property type="entry name" value="vWA-like"/>
    <property type="match status" value="1"/>
</dbReference>
<organism evidence="1 2">
    <name type="scientific">Acrocarpospora macrocephala</name>
    <dbReference type="NCBI Taxonomy" id="150177"/>
    <lineage>
        <taxon>Bacteria</taxon>
        <taxon>Bacillati</taxon>
        <taxon>Actinomycetota</taxon>
        <taxon>Actinomycetes</taxon>
        <taxon>Streptosporangiales</taxon>
        <taxon>Streptosporangiaceae</taxon>
        <taxon>Acrocarpospora</taxon>
    </lineage>
</organism>
<dbReference type="CDD" id="cd00198">
    <property type="entry name" value="vWFA"/>
    <property type="match status" value="1"/>
</dbReference>
<dbReference type="EMBL" id="BLAE01000007">
    <property type="protein sequence ID" value="GES07754.1"/>
    <property type="molecule type" value="Genomic_DNA"/>
</dbReference>
<evidence type="ECO:0008006" key="3">
    <source>
        <dbReference type="Google" id="ProtNLM"/>
    </source>
</evidence>